<gene>
    <name evidence="7" type="primary">lgt</name>
    <name evidence="8" type="ORF">A2242_00920</name>
</gene>
<keyword evidence="5 7" id="KW-1133">Transmembrane helix</keyword>
<evidence type="ECO:0000256" key="3">
    <source>
        <dbReference type="ARBA" id="ARBA00022679"/>
    </source>
</evidence>
<dbReference type="PANTHER" id="PTHR30589:SF0">
    <property type="entry name" value="PHOSPHATIDYLGLYCEROL--PROLIPOPROTEIN DIACYLGLYCERYL TRANSFERASE"/>
    <property type="match status" value="1"/>
</dbReference>
<feature type="binding site" evidence="7">
    <location>
        <position position="152"/>
    </location>
    <ligand>
        <name>a 1,2-diacyl-sn-glycero-3-phospho-(1'-sn-glycerol)</name>
        <dbReference type="ChEBI" id="CHEBI:64716"/>
    </ligand>
</feature>
<accession>A0A1F5SQD0</accession>
<dbReference type="Pfam" id="PF01790">
    <property type="entry name" value="LGT"/>
    <property type="match status" value="1"/>
</dbReference>
<evidence type="ECO:0000256" key="4">
    <source>
        <dbReference type="ARBA" id="ARBA00022692"/>
    </source>
</evidence>
<feature type="transmembrane region" description="Helical" evidence="7">
    <location>
        <begin position="21"/>
        <end position="40"/>
    </location>
</feature>
<feature type="transmembrane region" description="Helical" evidence="7">
    <location>
        <begin position="227"/>
        <end position="246"/>
    </location>
</feature>
<evidence type="ECO:0000256" key="1">
    <source>
        <dbReference type="ARBA" id="ARBA00007150"/>
    </source>
</evidence>
<keyword evidence="4 7" id="KW-0812">Transmembrane</keyword>
<evidence type="ECO:0000313" key="8">
    <source>
        <dbReference type="EMBL" id="OGF28924.1"/>
    </source>
</evidence>
<dbReference type="PROSITE" id="PS01311">
    <property type="entry name" value="LGT"/>
    <property type="match status" value="1"/>
</dbReference>
<evidence type="ECO:0000313" key="9">
    <source>
        <dbReference type="Proteomes" id="UP000178925"/>
    </source>
</evidence>
<dbReference type="PANTHER" id="PTHR30589">
    <property type="entry name" value="PROLIPOPROTEIN DIACYLGLYCERYL TRANSFERASE"/>
    <property type="match status" value="1"/>
</dbReference>
<comment type="function">
    <text evidence="7">Catalyzes the transfer of the diacylglyceryl group from phosphatidylglycerol to the sulfhydryl group of the N-terminal cysteine of a prolipoprotein, the first step in the formation of mature lipoproteins.</text>
</comment>
<proteinExistence type="inferred from homology"/>
<feature type="transmembrane region" description="Helical" evidence="7">
    <location>
        <begin position="266"/>
        <end position="284"/>
    </location>
</feature>
<comment type="catalytic activity">
    <reaction evidence="7">
        <text>L-cysteinyl-[prolipoprotein] + a 1,2-diacyl-sn-glycero-3-phospho-(1'-sn-glycerol) = an S-1,2-diacyl-sn-glyceryl-L-cysteinyl-[prolipoprotein] + sn-glycerol 1-phosphate + H(+)</text>
        <dbReference type="Rhea" id="RHEA:56712"/>
        <dbReference type="Rhea" id="RHEA-COMP:14679"/>
        <dbReference type="Rhea" id="RHEA-COMP:14680"/>
        <dbReference type="ChEBI" id="CHEBI:15378"/>
        <dbReference type="ChEBI" id="CHEBI:29950"/>
        <dbReference type="ChEBI" id="CHEBI:57685"/>
        <dbReference type="ChEBI" id="CHEBI:64716"/>
        <dbReference type="ChEBI" id="CHEBI:140658"/>
        <dbReference type="EC" id="2.5.1.145"/>
    </reaction>
</comment>
<reference evidence="8 9" key="1">
    <citation type="journal article" date="2016" name="Nat. Commun.">
        <title>Thousands of microbial genomes shed light on interconnected biogeochemical processes in an aquifer system.</title>
        <authorList>
            <person name="Anantharaman K."/>
            <person name="Brown C.T."/>
            <person name="Hug L.A."/>
            <person name="Sharon I."/>
            <person name="Castelle C.J."/>
            <person name="Probst A.J."/>
            <person name="Thomas B.C."/>
            <person name="Singh A."/>
            <person name="Wilkins M.J."/>
            <person name="Karaoz U."/>
            <person name="Brodie E.L."/>
            <person name="Williams K.H."/>
            <person name="Hubbard S.S."/>
            <person name="Banfield J.F."/>
        </authorList>
    </citation>
    <scope>NUCLEOTIDE SEQUENCE [LARGE SCALE GENOMIC DNA]</scope>
</reference>
<feature type="transmembrane region" description="Helical" evidence="7">
    <location>
        <begin position="90"/>
        <end position="111"/>
    </location>
</feature>
<dbReference type="GO" id="GO:0042158">
    <property type="term" value="P:lipoprotein biosynthetic process"/>
    <property type="evidence" value="ECO:0007669"/>
    <property type="project" value="UniProtKB-UniRule"/>
</dbReference>
<name>A0A1F5SQD0_9BACT</name>
<dbReference type="EC" id="2.5.1.145" evidence="7"/>
<organism evidence="8 9">
    <name type="scientific">Candidatus Falkowbacteria bacterium RIFOXYA2_FULL_47_9</name>
    <dbReference type="NCBI Taxonomy" id="1797995"/>
    <lineage>
        <taxon>Bacteria</taxon>
        <taxon>Candidatus Falkowiibacteriota</taxon>
    </lineage>
</organism>
<dbReference type="InterPro" id="IPR001640">
    <property type="entry name" value="Lgt"/>
</dbReference>
<dbReference type="STRING" id="1797995.A2242_00920"/>
<keyword evidence="6 7" id="KW-0472">Membrane</keyword>
<keyword evidence="3 7" id="KW-0808">Transferase</keyword>
<dbReference type="UniPathway" id="UPA00664"/>
<dbReference type="GO" id="GO:0005886">
    <property type="term" value="C:plasma membrane"/>
    <property type="evidence" value="ECO:0007669"/>
    <property type="project" value="UniProtKB-SubCell"/>
</dbReference>
<comment type="pathway">
    <text evidence="7">Protein modification; lipoprotein biosynthesis (diacylglyceryl transfer).</text>
</comment>
<comment type="caution">
    <text evidence="8">The sequence shown here is derived from an EMBL/GenBank/DDBJ whole genome shotgun (WGS) entry which is preliminary data.</text>
</comment>
<evidence type="ECO:0000256" key="5">
    <source>
        <dbReference type="ARBA" id="ARBA00022989"/>
    </source>
</evidence>
<dbReference type="NCBIfam" id="TIGR00544">
    <property type="entry name" value="lgt"/>
    <property type="match status" value="1"/>
</dbReference>
<evidence type="ECO:0000256" key="2">
    <source>
        <dbReference type="ARBA" id="ARBA00022475"/>
    </source>
</evidence>
<feature type="transmembrane region" description="Helical" evidence="7">
    <location>
        <begin position="52"/>
        <end position="75"/>
    </location>
</feature>
<dbReference type="Proteomes" id="UP000178925">
    <property type="component" value="Unassembled WGS sequence"/>
</dbReference>
<feature type="transmembrane region" description="Helical" evidence="7">
    <location>
        <begin position="193"/>
        <end position="215"/>
    </location>
</feature>
<comment type="similarity">
    <text evidence="1 7">Belongs to the Lgt family.</text>
</comment>
<dbReference type="EMBL" id="MFGC01000004">
    <property type="protein sequence ID" value="OGF28924.1"/>
    <property type="molecule type" value="Genomic_DNA"/>
</dbReference>
<dbReference type="HAMAP" id="MF_01147">
    <property type="entry name" value="Lgt"/>
    <property type="match status" value="1"/>
</dbReference>
<dbReference type="AlphaFoldDB" id="A0A1F5SQD0"/>
<feature type="transmembrane region" description="Helical" evidence="7">
    <location>
        <begin position="132"/>
        <end position="151"/>
    </location>
</feature>
<keyword evidence="8" id="KW-0449">Lipoprotein</keyword>
<dbReference type="GO" id="GO:0008961">
    <property type="term" value="F:phosphatidylglycerol-prolipoprotein diacylglyceryl transferase activity"/>
    <property type="evidence" value="ECO:0007669"/>
    <property type="project" value="UniProtKB-UniRule"/>
</dbReference>
<protein>
    <recommendedName>
        <fullName evidence="7">Phosphatidylglycerol--prolipoprotein diacylglyceryl transferase</fullName>
        <ecNumber evidence="7">2.5.1.145</ecNumber>
    </recommendedName>
</protein>
<comment type="subcellular location">
    <subcellularLocation>
        <location evidence="7">Cell membrane</location>
        <topology evidence="7">Multi-pass membrane protein</topology>
    </subcellularLocation>
</comment>
<evidence type="ECO:0000256" key="7">
    <source>
        <dbReference type="HAMAP-Rule" id="MF_01147"/>
    </source>
</evidence>
<keyword evidence="2 7" id="KW-1003">Cell membrane</keyword>
<evidence type="ECO:0000256" key="6">
    <source>
        <dbReference type="ARBA" id="ARBA00023136"/>
    </source>
</evidence>
<sequence length="293" mass="33497">MNFLHCYNPISILFSIGPINIHWYGFLMALAILAGLLVSLQVAKWHKVDKEIIYDLFFYVVIAGFIGARVFYVLYNFNYFWQNPIDIFKIWQGGIAIHGALIFGALTLWWFCRHLTPFPLLTKERVSKAGEVFWLLAAIIAPGLALGQAIGRWGNYFNQELFGLPTSLPWGIPIDITNRPAGFKNFEFFHPTFLYESMGDLAIFAILLLLHRYVMKRKKYLILNIKYSQLITLDYILLYSTLRLALEFLRIDPTAGSIGGVRTTMILTALGIAAGFILLLSAVYKKTRRPRTT</sequence>